<dbReference type="GO" id="GO:0008299">
    <property type="term" value="P:isoprenoid biosynthetic process"/>
    <property type="evidence" value="ECO:0007669"/>
    <property type="project" value="UniProtKB-KW"/>
</dbReference>
<protein>
    <recommendedName>
        <fullName evidence="10">Phosphomevalonate dehydratase large subunit</fullName>
        <ecNumber evidence="9">4.2.1.182</ecNumber>
    </recommendedName>
</protein>
<accession>A0A150IYH9</accession>
<dbReference type="EMBL" id="LNGC01000084">
    <property type="protein sequence ID" value="KYC49888.1"/>
    <property type="molecule type" value="Genomic_DNA"/>
</dbReference>
<reference evidence="12 13" key="1">
    <citation type="journal article" date="2016" name="ISME J.">
        <title>Chasing the elusive Euryarchaeota class WSA2: genomes reveal a uniquely fastidious methyl-reducing methanogen.</title>
        <authorList>
            <person name="Nobu M.K."/>
            <person name="Narihiro T."/>
            <person name="Kuroda K."/>
            <person name="Mei R."/>
            <person name="Liu W.T."/>
        </authorList>
    </citation>
    <scope>NUCLEOTIDE SEQUENCE [LARGE SCALE GENOMIC DNA]</scope>
    <source>
        <strain evidence="12">U1lsi0528_Bin055</strain>
    </source>
</reference>
<organism evidence="12 13">
    <name type="scientific">Candidatus Methanofastidiosum methylothiophilum</name>
    <dbReference type="NCBI Taxonomy" id="1705564"/>
    <lineage>
        <taxon>Archaea</taxon>
        <taxon>Methanobacteriati</taxon>
        <taxon>Methanobacteriota</taxon>
        <taxon>Stenosarchaea group</taxon>
        <taxon>Candidatus Methanofastidiosia</taxon>
        <taxon>Candidatus Methanofastidiosales</taxon>
        <taxon>Candidatus Methanofastidiosaceae</taxon>
        <taxon>Candidatus Methanofastidiosum</taxon>
    </lineage>
</organism>
<evidence type="ECO:0000256" key="3">
    <source>
        <dbReference type="ARBA" id="ARBA00023229"/>
    </source>
</evidence>
<keyword evidence="4" id="KW-0456">Lyase</keyword>
<name>A0A150IYH9_9EURY</name>
<proteinExistence type="inferred from homology"/>
<evidence type="ECO:0000256" key="2">
    <source>
        <dbReference type="ARBA" id="ARBA00023004"/>
    </source>
</evidence>
<feature type="domain" description="Phosphomevalonate dehydratase large subunit-like" evidence="11">
    <location>
        <begin position="1"/>
        <end position="279"/>
    </location>
</feature>
<comment type="subunit">
    <text evidence="8">Heterodimer composed of a large subunit (PMDh-L) and a small subunit (PMDh-S).</text>
</comment>
<dbReference type="Proteomes" id="UP000075398">
    <property type="component" value="Unassembled WGS sequence"/>
</dbReference>
<dbReference type="GO" id="GO:0016829">
    <property type="term" value="F:lyase activity"/>
    <property type="evidence" value="ECO:0007669"/>
    <property type="project" value="UniProtKB-KW"/>
</dbReference>
<dbReference type="PATRIC" id="fig|1705409.3.peg.1617"/>
<dbReference type="PANTHER" id="PTHR36577:SF3">
    <property type="entry name" value="DUF521 DOMAIN PROTEIN (AFU_ORTHOLOGUE AFUA_6G00490)"/>
    <property type="match status" value="1"/>
</dbReference>
<dbReference type="PANTHER" id="PTHR36577">
    <property type="entry name" value="DUF521 DOMAIN PROTEIN (AFU_ORTHOLOGUE AFUA_6G00490)"/>
    <property type="match status" value="1"/>
</dbReference>
<evidence type="ECO:0000259" key="11">
    <source>
        <dbReference type="Pfam" id="PF04412"/>
    </source>
</evidence>
<keyword evidence="2" id="KW-0408">Iron</keyword>
<dbReference type="Pfam" id="PF04412">
    <property type="entry name" value="AcnX"/>
    <property type="match status" value="1"/>
</dbReference>
<dbReference type="AlphaFoldDB" id="A0A150IYH9"/>
<gene>
    <name evidence="12" type="ORF">AMQ22_01548</name>
</gene>
<evidence type="ECO:0000256" key="8">
    <source>
        <dbReference type="ARBA" id="ARBA00046520"/>
    </source>
</evidence>
<evidence type="ECO:0000256" key="7">
    <source>
        <dbReference type="ARBA" id="ARBA00046333"/>
    </source>
</evidence>
<comment type="catalytic activity">
    <reaction evidence="5">
        <text>(R)-5-phosphomevalonate = (2E)-3-methyl-5-phosphooxypent-2-enoate + H2O</text>
        <dbReference type="Rhea" id="RHEA:78975"/>
        <dbReference type="ChEBI" id="CHEBI:15377"/>
        <dbReference type="ChEBI" id="CHEBI:58146"/>
        <dbReference type="ChEBI" id="CHEBI:229665"/>
        <dbReference type="EC" id="4.2.1.182"/>
    </reaction>
    <physiologicalReaction direction="left-to-right" evidence="5">
        <dbReference type="Rhea" id="RHEA:78976"/>
    </physiologicalReaction>
</comment>
<evidence type="ECO:0000256" key="6">
    <source>
        <dbReference type="ARBA" id="ARBA00045299"/>
    </source>
</evidence>
<comment type="pathway">
    <text evidence="1">Isoprenoid biosynthesis; isopentenyl diphosphate biosynthesis via mevalonate pathway.</text>
</comment>
<evidence type="ECO:0000256" key="10">
    <source>
        <dbReference type="ARBA" id="ARBA00047196"/>
    </source>
</evidence>
<evidence type="ECO:0000256" key="1">
    <source>
        <dbReference type="ARBA" id="ARBA00005092"/>
    </source>
</evidence>
<comment type="caution">
    <text evidence="12">The sequence shown here is derived from an EMBL/GenBank/DDBJ whole genome shotgun (WGS) entry which is preliminary data.</text>
</comment>
<evidence type="ECO:0000256" key="5">
    <source>
        <dbReference type="ARBA" id="ARBA00045120"/>
    </source>
</evidence>
<evidence type="ECO:0000313" key="12">
    <source>
        <dbReference type="EMBL" id="KYC49888.1"/>
    </source>
</evidence>
<keyword evidence="3" id="KW-0414">Isoprene biosynthesis</keyword>
<comment type="similarity">
    <text evidence="7">Belongs to the AcnX type II large subunit family.</text>
</comment>
<sequence>MGIDCSCTCTPYLVGNRPNCGEHVAWSESSAVSFANSVLGAKSNREGGPSSLASSIIGKTPNYGLHLGQNRKAGIIIDVKAKIKSFSDVGALGNYVGSIIGSKIPYFKNLDLDSDKLKSLGATMAASGSVALYHVEGLTPEYSKAIDDDIEKIEVGKEEIEESKCKLNTSDDIDLICIGCPHCSVGEVKEALEIFKKEDRSFKGDIWICTSRYVKNELQRTGIAQEVEKYAKLLADTCMVVTPIEEMYEKTATNSGKAAIYLPSLCKQKVRFGDLESLIRDFK</sequence>
<evidence type="ECO:0000313" key="13">
    <source>
        <dbReference type="Proteomes" id="UP000075398"/>
    </source>
</evidence>
<dbReference type="InterPro" id="IPR007506">
    <property type="entry name" value="PMDh-L-like_dom"/>
</dbReference>
<evidence type="ECO:0000256" key="4">
    <source>
        <dbReference type="ARBA" id="ARBA00023239"/>
    </source>
</evidence>
<evidence type="ECO:0000256" key="9">
    <source>
        <dbReference type="ARBA" id="ARBA00047176"/>
    </source>
</evidence>
<comment type="function">
    <text evidence="6">Component of a hydro-lyase that catalyzes the dehydration of mevalonate 5-phosphate (MVA5P) to form trans-anhydromevalonate 5-phosphate (tAHMP). Involved in the archaeal mevalonate (MVA) pathway, which provides fundamental precursors for isoprenoid biosynthesis, such as isopentenyl diphosphate (IPP) and dimethylallyl diphosphate (DMAPP).</text>
</comment>
<dbReference type="EC" id="4.2.1.182" evidence="9"/>